<dbReference type="EMBL" id="BK015954">
    <property type="protein sequence ID" value="DAF86873.1"/>
    <property type="molecule type" value="Genomic_DNA"/>
</dbReference>
<feature type="domain" description="DUF4314" evidence="1">
    <location>
        <begin position="6"/>
        <end position="72"/>
    </location>
</feature>
<evidence type="ECO:0000313" key="2">
    <source>
        <dbReference type="EMBL" id="DAF86873.1"/>
    </source>
</evidence>
<dbReference type="InterPro" id="IPR025463">
    <property type="entry name" value="DUF4314"/>
</dbReference>
<sequence>MRMISKAALEGLRRRYTPGTRVELVEMDDIQAPPIGTKGTVIGVDDIGSIMVAWDNGSGLSVAYGADICRVVSDDE</sequence>
<name>A0A8S5TXF3_9CAUD</name>
<proteinExistence type="predicted"/>
<protein>
    <recommendedName>
        <fullName evidence="1">DUF4314 domain-containing protein</fullName>
    </recommendedName>
</protein>
<organism evidence="2">
    <name type="scientific">Siphoviridae sp. ctUi914</name>
    <dbReference type="NCBI Taxonomy" id="2825529"/>
    <lineage>
        <taxon>Viruses</taxon>
        <taxon>Duplodnaviria</taxon>
        <taxon>Heunggongvirae</taxon>
        <taxon>Uroviricota</taxon>
        <taxon>Caudoviricetes</taxon>
    </lineage>
</organism>
<dbReference type="Pfam" id="PF14192">
    <property type="entry name" value="DUF4314"/>
    <property type="match status" value="1"/>
</dbReference>
<evidence type="ECO:0000259" key="1">
    <source>
        <dbReference type="Pfam" id="PF14192"/>
    </source>
</evidence>
<reference evidence="2" key="1">
    <citation type="journal article" date="2021" name="Proc. Natl. Acad. Sci. U.S.A.">
        <title>A Catalog of Tens of Thousands of Viruses from Human Metagenomes Reveals Hidden Associations with Chronic Diseases.</title>
        <authorList>
            <person name="Tisza M.J."/>
            <person name="Buck C.B."/>
        </authorList>
    </citation>
    <scope>NUCLEOTIDE SEQUENCE</scope>
    <source>
        <strain evidence="2">CtUi914</strain>
    </source>
</reference>
<accession>A0A8S5TXF3</accession>